<gene>
    <name evidence="2" type="ORF">P153DRAFT_3082</name>
</gene>
<dbReference type="EMBL" id="ML977497">
    <property type="protein sequence ID" value="KAF2134498.1"/>
    <property type="molecule type" value="Genomic_DNA"/>
</dbReference>
<accession>A0A6A6ATI8</accession>
<evidence type="ECO:0000256" key="1">
    <source>
        <dbReference type="SAM" id="MobiDB-lite"/>
    </source>
</evidence>
<organism evidence="2 3">
    <name type="scientific">Dothidotthia symphoricarpi CBS 119687</name>
    <dbReference type="NCBI Taxonomy" id="1392245"/>
    <lineage>
        <taxon>Eukaryota</taxon>
        <taxon>Fungi</taxon>
        <taxon>Dikarya</taxon>
        <taxon>Ascomycota</taxon>
        <taxon>Pezizomycotina</taxon>
        <taxon>Dothideomycetes</taxon>
        <taxon>Pleosporomycetidae</taxon>
        <taxon>Pleosporales</taxon>
        <taxon>Dothidotthiaceae</taxon>
        <taxon>Dothidotthia</taxon>
    </lineage>
</organism>
<feature type="compositionally biased region" description="Polar residues" evidence="1">
    <location>
        <begin position="91"/>
        <end position="100"/>
    </location>
</feature>
<dbReference type="GeneID" id="54405127"/>
<feature type="compositionally biased region" description="Basic and acidic residues" evidence="1">
    <location>
        <begin position="54"/>
        <end position="64"/>
    </location>
</feature>
<dbReference type="AlphaFoldDB" id="A0A6A6ATI8"/>
<protein>
    <submittedName>
        <fullName evidence="2">Uncharacterized protein</fullName>
    </submittedName>
</protein>
<evidence type="ECO:0000313" key="3">
    <source>
        <dbReference type="Proteomes" id="UP000799771"/>
    </source>
</evidence>
<reference evidence="2" key="1">
    <citation type="journal article" date="2020" name="Stud. Mycol.">
        <title>101 Dothideomycetes genomes: a test case for predicting lifestyles and emergence of pathogens.</title>
        <authorList>
            <person name="Haridas S."/>
            <person name="Albert R."/>
            <person name="Binder M."/>
            <person name="Bloem J."/>
            <person name="Labutti K."/>
            <person name="Salamov A."/>
            <person name="Andreopoulos B."/>
            <person name="Baker S."/>
            <person name="Barry K."/>
            <person name="Bills G."/>
            <person name="Bluhm B."/>
            <person name="Cannon C."/>
            <person name="Castanera R."/>
            <person name="Culley D."/>
            <person name="Daum C."/>
            <person name="Ezra D."/>
            <person name="Gonzalez J."/>
            <person name="Henrissat B."/>
            <person name="Kuo A."/>
            <person name="Liang C."/>
            <person name="Lipzen A."/>
            <person name="Lutzoni F."/>
            <person name="Magnuson J."/>
            <person name="Mondo S."/>
            <person name="Nolan M."/>
            <person name="Ohm R."/>
            <person name="Pangilinan J."/>
            <person name="Park H.-J."/>
            <person name="Ramirez L."/>
            <person name="Alfaro M."/>
            <person name="Sun H."/>
            <person name="Tritt A."/>
            <person name="Yoshinaga Y."/>
            <person name="Zwiers L.-H."/>
            <person name="Turgeon B."/>
            <person name="Goodwin S."/>
            <person name="Spatafora J."/>
            <person name="Crous P."/>
            <person name="Grigoriev I."/>
        </authorList>
    </citation>
    <scope>NUCLEOTIDE SEQUENCE</scope>
    <source>
        <strain evidence="2">CBS 119687</strain>
    </source>
</reference>
<feature type="region of interest" description="Disordered" evidence="1">
    <location>
        <begin position="1"/>
        <end position="110"/>
    </location>
</feature>
<feature type="compositionally biased region" description="Polar residues" evidence="1">
    <location>
        <begin position="68"/>
        <end position="84"/>
    </location>
</feature>
<feature type="compositionally biased region" description="Polar residues" evidence="1">
    <location>
        <begin position="43"/>
        <end position="53"/>
    </location>
</feature>
<proteinExistence type="predicted"/>
<dbReference type="RefSeq" id="XP_033528885.1">
    <property type="nucleotide sequence ID" value="XM_033664695.1"/>
</dbReference>
<name>A0A6A6ATI8_9PLEO</name>
<evidence type="ECO:0000313" key="2">
    <source>
        <dbReference type="EMBL" id="KAF2134498.1"/>
    </source>
</evidence>
<dbReference type="Proteomes" id="UP000799771">
    <property type="component" value="Unassembled WGS sequence"/>
</dbReference>
<dbReference type="OrthoDB" id="5366332at2759"/>
<sequence length="296" mass="33125">MNRTDSGHMESYQKQSSNEERPSINRSNTAPTRSRKTKKTPADSISTSRTQAADQKRPESEKRPGPSRRTSNTPSSENSLSRSKGQGHGSKPSSRRTSCTIVDPSRPARHYRIASSQAVATATSQDIDDPLALHFRSCSLFSNPSYRTYSGLPSPEISQTDNPTFPSAVPRFSSDSMTVIKENIAPKQTEEIIPVIASPDTTMNWLSPCTRQREYKRIDKANTGFRGLIRRVVPRCVSSPPERFYEKDQSDIGSVRRYRMDDPDDDVNEKDTVLLGSDNMERPATARSSAKKWTCF</sequence>
<keyword evidence="3" id="KW-1185">Reference proteome</keyword>